<dbReference type="Proteomes" id="UP000179807">
    <property type="component" value="Unassembled WGS sequence"/>
</dbReference>
<evidence type="ECO:0000313" key="1">
    <source>
        <dbReference type="EMBL" id="OHS95635.1"/>
    </source>
</evidence>
<name>A0A1J4JD78_9EUKA</name>
<protein>
    <submittedName>
        <fullName evidence="1">Uncharacterized protein</fullName>
    </submittedName>
</protein>
<dbReference type="EMBL" id="MLAK01001231">
    <property type="protein sequence ID" value="OHS95635.1"/>
    <property type="molecule type" value="Genomic_DNA"/>
</dbReference>
<comment type="caution">
    <text evidence="1">The sequence shown here is derived from an EMBL/GenBank/DDBJ whole genome shotgun (WGS) entry which is preliminary data.</text>
</comment>
<keyword evidence="2" id="KW-1185">Reference proteome</keyword>
<dbReference type="RefSeq" id="XP_068348772.1">
    <property type="nucleotide sequence ID" value="XM_068511920.1"/>
</dbReference>
<accession>A0A1J4JD78</accession>
<proteinExistence type="predicted"/>
<dbReference type="GeneID" id="94846624"/>
<gene>
    <name evidence="1" type="ORF">TRFO_38230</name>
</gene>
<evidence type="ECO:0000313" key="2">
    <source>
        <dbReference type="Proteomes" id="UP000179807"/>
    </source>
</evidence>
<reference evidence="1" key="1">
    <citation type="submission" date="2016-10" db="EMBL/GenBank/DDBJ databases">
        <authorList>
            <person name="Benchimol M."/>
            <person name="Almeida L.G."/>
            <person name="Vasconcelos A.T."/>
            <person name="Perreira-Neves A."/>
            <person name="Rosa I.A."/>
            <person name="Tasca T."/>
            <person name="Bogo M.R."/>
            <person name="de Souza W."/>
        </authorList>
    </citation>
    <scope>NUCLEOTIDE SEQUENCE [LARGE SCALE GENOMIC DNA]</scope>
    <source>
        <strain evidence="1">K</strain>
    </source>
</reference>
<dbReference type="VEuPathDB" id="TrichDB:TRFO_38230"/>
<dbReference type="AlphaFoldDB" id="A0A1J4JD78"/>
<organism evidence="1 2">
    <name type="scientific">Tritrichomonas foetus</name>
    <dbReference type="NCBI Taxonomy" id="1144522"/>
    <lineage>
        <taxon>Eukaryota</taxon>
        <taxon>Metamonada</taxon>
        <taxon>Parabasalia</taxon>
        <taxon>Tritrichomonadida</taxon>
        <taxon>Tritrichomonadidae</taxon>
        <taxon>Tritrichomonas</taxon>
    </lineage>
</organism>
<dbReference type="OrthoDB" id="10419394at2759"/>
<sequence>MFTPTVTLQRRNLRNAICERFPGMQPSDIFTKIAQPKCKIIFIQDLEEYCKIAEIPAVALDSIFAPYGVKDVQIALPHFITFLNDDFPVHDNTPRLNSELTDKQTFILSKFLGILRTKFGSTLSQRWNSALTRNPPNTLNTTLRLSALCHLYQDMNLPFTSSEFVDALFAFYGEKVEGISFSQFGELFSSIQ</sequence>